<dbReference type="InterPro" id="IPR018484">
    <property type="entry name" value="FGGY_N"/>
</dbReference>
<dbReference type="PROSITE" id="PS00933">
    <property type="entry name" value="FGGY_KINASES_1"/>
    <property type="match status" value="1"/>
</dbReference>
<dbReference type="UniPathway" id="UPA00618">
    <property type="reaction ID" value="UER00672"/>
</dbReference>
<evidence type="ECO:0000256" key="11">
    <source>
        <dbReference type="ARBA" id="ARBA00022840"/>
    </source>
</evidence>
<evidence type="ECO:0000259" key="18">
    <source>
        <dbReference type="Pfam" id="PF16901"/>
    </source>
</evidence>
<comment type="pathway">
    <text evidence="2">Polyol metabolism; glycerol degradation via glycerol kinase pathway; sn-glycerol 3-phosphate from glycerol: step 1/1.</text>
</comment>
<dbReference type="PROSITE" id="PS00977">
    <property type="entry name" value="FAD_G3PDH_1"/>
    <property type="match status" value="1"/>
</dbReference>
<dbReference type="FunFam" id="3.30.420.40:FF:000007">
    <property type="entry name" value="Glycerol kinase"/>
    <property type="match status" value="1"/>
</dbReference>
<dbReference type="PRINTS" id="PR01001">
    <property type="entry name" value="FADG3PDH"/>
</dbReference>
<evidence type="ECO:0000256" key="12">
    <source>
        <dbReference type="ARBA" id="ARBA00023002"/>
    </source>
</evidence>
<dbReference type="InterPro" id="IPR031656">
    <property type="entry name" value="DAO_C"/>
</dbReference>
<evidence type="ECO:0000256" key="1">
    <source>
        <dbReference type="ARBA" id="ARBA00001974"/>
    </source>
</evidence>
<dbReference type="FunFam" id="3.30.420.40:FF:000008">
    <property type="entry name" value="Glycerol kinase"/>
    <property type="match status" value="1"/>
</dbReference>
<evidence type="ECO:0000256" key="9">
    <source>
        <dbReference type="ARBA" id="ARBA00022798"/>
    </source>
</evidence>
<proteinExistence type="inferred from homology"/>
<evidence type="ECO:0000256" key="5">
    <source>
        <dbReference type="ARBA" id="ARBA00022630"/>
    </source>
</evidence>
<dbReference type="Pfam" id="PF02782">
    <property type="entry name" value="FGGY_C"/>
    <property type="match status" value="1"/>
</dbReference>
<evidence type="ECO:0000256" key="4">
    <source>
        <dbReference type="ARBA" id="ARBA00009156"/>
    </source>
</evidence>
<keyword evidence="11" id="KW-0067">ATP-binding</keyword>
<evidence type="ECO:0000256" key="13">
    <source>
        <dbReference type="ARBA" id="ARBA00052101"/>
    </source>
</evidence>
<protein>
    <recommendedName>
        <fullName evidence="14">Glycerol-3-phosphate dehydrogenase</fullName>
        <ecNumber evidence="14">1.1.5.3</ecNumber>
    </recommendedName>
</protein>
<dbReference type="InterPro" id="IPR043129">
    <property type="entry name" value="ATPase_NBD"/>
</dbReference>
<dbReference type="PANTHER" id="PTHR10196">
    <property type="entry name" value="SUGAR KINASE"/>
    <property type="match status" value="1"/>
</dbReference>
<dbReference type="EMBL" id="OB667681">
    <property type="protein sequence ID" value="CAD7234075.1"/>
    <property type="molecule type" value="Genomic_DNA"/>
</dbReference>
<feature type="domain" description="Carbohydrate kinase FGGY C-terminal" evidence="17">
    <location>
        <begin position="729"/>
        <end position="915"/>
    </location>
</feature>
<dbReference type="GO" id="GO:0006072">
    <property type="term" value="P:glycerol-3-phosphate metabolic process"/>
    <property type="evidence" value="ECO:0007669"/>
    <property type="project" value="UniProtKB-UniRule"/>
</dbReference>
<evidence type="ECO:0000313" key="19">
    <source>
        <dbReference type="EMBL" id="CAD7234075.1"/>
    </source>
</evidence>
<evidence type="ECO:0000259" key="16">
    <source>
        <dbReference type="Pfam" id="PF01266"/>
    </source>
</evidence>
<dbReference type="SUPFAM" id="SSF51905">
    <property type="entry name" value="FAD/NAD(P)-binding domain"/>
    <property type="match status" value="1"/>
</dbReference>
<dbReference type="InterPro" id="IPR006076">
    <property type="entry name" value="FAD-dep_OxRdtase"/>
</dbReference>
<evidence type="ECO:0000259" key="15">
    <source>
        <dbReference type="Pfam" id="PF00370"/>
    </source>
</evidence>
<keyword evidence="6" id="KW-0808">Transferase</keyword>
<comment type="similarity">
    <text evidence="4">Belongs to the FGGY kinase family.</text>
</comment>
<evidence type="ECO:0000256" key="3">
    <source>
        <dbReference type="ARBA" id="ARBA00007330"/>
    </source>
</evidence>
<dbReference type="GO" id="GO:0004368">
    <property type="term" value="F:glycerol-3-phosphate dehydrogenase (quinone) activity"/>
    <property type="evidence" value="ECO:0007669"/>
    <property type="project" value="UniProtKB-EC"/>
</dbReference>
<dbReference type="NCBIfam" id="TIGR01311">
    <property type="entry name" value="glycerol_kin"/>
    <property type="match status" value="1"/>
</dbReference>
<comment type="cofactor">
    <cofactor evidence="1 14">
        <name>FAD</name>
        <dbReference type="ChEBI" id="CHEBI:57692"/>
    </cofactor>
</comment>
<dbReference type="PROSITE" id="PS00978">
    <property type="entry name" value="FAD_G3PDH_2"/>
    <property type="match status" value="1"/>
</dbReference>
<dbReference type="GO" id="GO:0005829">
    <property type="term" value="C:cytosol"/>
    <property type="evidence" value="ECO:0007669"/>
    <property type="project" value="TreeGrafter"/>
</dbReference>
<dbReference type="AlphaFoldDB" id="A0A7R8WS47"/>
<dbReference type="Pfam" id="PF16901">
    <property type="entry name" value="DAO_C"/>
    <property type="match status" value="1"/>
</dbReference>
<dbReference type="Gene3D" id="3.30.420.40">
    <property type="match status" value="2"/>
</dbReference>
<dbReference type="CDD" id="cd07786">
    <property type="entry name" value="FGGY_EcGK_like"/>
    <property type="match status" value="1"/>
</dbReference>
<keyword evidence="10" id="KW-0274">FAD</keyword>
<dbReference type="InterPro" id="IPR018485">
    <property type="entry name" value="FGGY_C"/>
</dbReference>
<dbReference type="InterPro" id="IPR000447">
    <property type="entry name" value="G3P_DH_FAD-dep"/>
</dbReference>
<dbReference type="InterPro" id="IPR036188">
    <property type="entry name" value="FAD/NAD-bd_sf"/>
</dbReference>
<evidence type="ECO:0000256" key="2">
    <source>
        <dbReference type="ARBA" id="ARBA00005190"/>
    </source>
</evidence>
<comment type="similarity">
    <text evidence="3 14">Belongs to the FAD-dependent glycerol-3-phosphate dehydrogenase family.</text>
</comment>
<dbReference type="InterPro" id="IPR038299">
    <property type="entry name" value="DAO_C_sf"/>
</dbReference>
<gene>
    <name evidence="19" type="ORF">CTOB1V02_LOCUS11893</name>
</gene>
<keyword evidence="5 14" id="KW-0285">Flavoprotein</keyword>
<comment type="catalytic activity">
    <reaction evidence="14">
        <text>a quinone + sn-glycerol 3-phosphate = dihydroxyacetone phosphate + a quinol</text>
        <dbReference type="Rhea" id="RHEA:18977"/>
        <dbReference type="ChEBI" id="CHEBI:24646"/>
        <dbReference type="ChEBI" id="CHEBI:57597"/>
        <dbReference type="ChEBI" id="CHEBI:57642"/>
        <dbReference type="ChEBI" id="CHEBI:132124"/>
        <dbReference type="EC" id="1.1.5.3"/>
    </reaction>
</comment>
<dbReference type="Pfam" id="PF01266">
    <property type="entry name" value="DAO"/>
    <property type="match status" value="1"/>
</dbReference>
<comment type="catalytic activity">
    <reaction evidence="13">
        <text>glycerol + ATP = sn-glycerol 3-phosphate + ADP + H(+)</text>
        <dbReference type="Rhea" id="RHEA:21644"/>
        <dbReference type="ChEBI" id="CHEBI:15378"/>
        <dbReference type="ChEBI" id="CHEBI:17754"/>
        <dbReference type="ChEBI" id="CHEBI:30616"/>
        <dbReference type="ChEBI" id="CHEBI:57597"/>
        <dbReference type="ChEBI" id="CHEBI:456216"/>
        <dbReference type="EC" id="2.7.1.30"/>
    </reaction>
</comment>
<sequence length="963" mass="108240">MDYDLCVIGGGINGCGIARDAAGRGLKVLLVEAMDLASATSSCSTKLVHGGLRYLEHYEFRLVKESLREREILLKAGPHIVRPMDFVLPHDKNLRPYWMIKAGLFLYDFLAGKKTIKKSEAIEFATSALADPLDDEYERGFSYADCWVDDARLVVLNAMDAYERGAVIMPQTACMDLKPSSDQKSWKVNLQNMLNGDCFTISAKMVVNAAGPWVRSLLDNSNITAQENDFTPNVRLVKGSHIVVSKLYEGEQSFILQQPDGRIIFTIPYEGLYTLIGTTDVPYEDDPSIVHIDADEIDYLCAAVNRSLKQKITPEDVLWTYSGVRSLVDDGHEKASEITRDYKLYVDERQGPPIISVFGGKITTYRKLAEQVMERVSTFYPNKKLKAWTEKASLPGGDIEEESFDDFVVKQCEKYNFIPPYIIYRYARAYGTRMKAILGSAQSIEDLGVHYGDDVYEAEILYLIKYEFVHNLEDILWRRSKLGLHISAETFEKLQAEGDILSLHQKELTLFYPQKGWVEQDANDIWNDTKWAVEKVLEEGDVPEAIGITNQRETTILWDKKTGEPVYNAIVWQDRRTADYCAALKSQNLEKMVTEKTGLLLDPYFSATKIKWMLDNVDGARARAEVGEILFGTVDCFLLWNLTGGKVHATDASNAARTMVYNIIKGQWDKELLELFDIPEAMLPEVKDNCHDFGMADICGQQILIAGMAGDQQAASVGQACFEEGMVKSTYGTGCFALMNIGEEFKASKNKLLTTIAYQFDGQVTYAVEGSIFVAGAAIQWLRDNLEFFEDAKESEALANSVKDNNDVYFIPAFTGLGAPYWNPKAKAAITGLSRESTKAHITRAALEAQAFQTYDLMYAFKNDTGFEIKTLRIDGGLANNGFMCQFLADILNCIVEVPKITETTALGAAYLAGLQVGIYQNLDDISKKWQVSKRYKPNMTAEKRAAYLNRWRQEVDRVLLHN</sequence>
<dbReference type="Gene3D" id="1.10.8.870">
    <property type="entry name" value="Alpha-glycerophosphate oxidase, cap domain"/>
    <property type="match status" value="1"/>
</dbReference>
<dbReference type="EC" id="1.1.5.3" evidence="14"/>
<feature type="domain" description="Carbohydrate kinase FGGY N-terminal" evidence="15">
    <location>
        <begin position="496"/>
        <end position="718"/>
    </location>
</feature>
<dbReference type="SUPFAM" id="SSF53067">
    <property type="entry name" value="Actin-like ATPase domain"/>
    <property type="match status" value="2"/>
</dbReference>
<accession>A0A7R8WS47</accession>
<dbReference type="OrthoDB" id="5422795at2759"/>
<dbReference type="GO" id="GO:0019563">
    <property type="term" value="P:glycerol catabolic process"/>
    <property type="evidence" value="ECO:0007669"/>
    <property type="project" value="UniProtKB-UniPathway"/>
</dbReference>
<dbReference type="GO" id="GO:0005524">
    <property type="term" value="F:ATP binding"/>
    <property type="evidence" value="ECO:0007669"/>
    <property type="project" value="UniProtKB-KW"/>
</dbReference>
<feature type="domain" description="Alpha-glycerophosphate oxidase C-terminal" evidence="18">
    <location>
        <begin position="389"/>
        <end position="492"/>
    </location>
</feature>
<dbReference type="PANTHER" id="PTHR10196:SF78">
    <property type="entry name" value="GLYCEROL KINASE"/>
    <property type="match status" value="1"/>
</dbReference>
<name>A0A7R8WS47_9CRUS</name>
<evidence type="ECO:0000256" key="14">
    <source>
        <dbReference type="RuleBase" id="RU361217"/>
    </source>
</evidence>
<keyword evidence="8" id="KW-0418">Kinase</keyword>
<keyword evidence="9" id="KW-0319">Glycerol metabolism</keyword>
<keyword evidence="7" id="KW-0547">Nucleotide-binding</keyword>
<dbReference type="Gene3D" id="3.30.9.10">
    <property type="entry name" value="D-Amino Acid Oxidase, subunit A, domain 2"/>
    <property type="match status" value="1"/>
</dbReference>
<evidence type="ECO:0000256" key="6">
    <source>
        <dbReference type="ARBA" id="ARBA00022679"/>
    </source>
</evidence>
<organism evidence="19">
    <name type="scientific">Cyprideis torosa</name>
    <dbReference type="NCBI Taxonomy" id="163714"/>
    <lineage>
        <taxon>Eukaryota</taxon>
        <taxon>Metazoa</taxon>
        <taxon>Ecdysozoa</taxon>
        <taxon>Arthropoda</taxon>
        <taxon>Crustacea</taxon>
        <taxon>Oligostraca</taxon>
        <taxon>Ostracoda</taxon>
        <taxon>Podocopa</taxon>
        <taxon>Podocopida</taxon>
        <taxon>Cytherocopina</taxon>
        <taxon>Cytheroidea</taxon>
        <taxon>Cytherideidae</taxon>
        <taxon>Cyprideis</taxon>
    </lineage>
</organism>
<dbReference type="NCBIfam" id="NF009906">
    <property type="entry name" value="PRK13369.1"/>
    <property type="match status" value="1"/>
</dbReference>
<dbReference type="GO" id="GO:0004370">
    <property type="term" value="F:glycerol kinase activity"/>
    <property type="evidence" value="ECO:0007669"/>
    <property type="project" value="UniProtKB-EC"/>
</dbReference>
<evidence type="ECO:0000256" key="10">
    <source>
        <dbReference type="ARBA" id="ARBA00022827"/>
    </source>
</evidence>
<dbReference type="Pfam" id="PF00370">
    <property type="entry name" value="FGGY_N"/>
    <property type="match status" value="1"/>
</dbReference>
<evidence type="ECO:0000259" key="17">
    <source>
        <dbReference type="Pfam" id="PF02782"/>
    </source>
</evidence>
<dbReference type="Gene3D" id="3.50.50.60">
    <property type="entry name" value="FAD/NAD(P)-binding domain"/>
    <property type="match status" value="1"/>
</dbReference>
<feature type="domain" description="FAD dependent oxidoreductase" evidence="16">
    <location>
        <begin position="4"/>
        <end position="365"/>
    </location>
</feature>
<evidence type="ECO:0000256" key="7">
    <source>
        <dbReference type="ARBA" id="ARBA00022741"/>
    </source>
</evidence>
<dbReference type="NCBIfam" id="NF000756">
    <property type="entry name" value="PRK00047.1"/>
    <property type="match status" value="1"/>
</dbReference>
<dbReference type="InterPro" id="IPR005999">
    <property type="entry name" value="Glycerol_kin"/>
</dbReference>
<dbReference type="NCBIfam" id="NF008899">
    <property type="entry name" value="PRK12266.1"/>
    <property type="match status" value="1"/>
</dbReference>
<evidence type="ECO:0000256" key="8">
    <source>
        <dbReference type="ARBA" id="ARBA00022777"/>
    </source>
</evidence>
<dbReference type="PROSITE" id="PS00445">
    <property type="entry name" value="FGGY_KINASES_2"/>
    <property type="match status" value="1"/>
</dbReference>
<dbReference type="InterPro" id="IPR018483">
    <property type="entry name" value="Carb_kinase_FGGY_CS"/>
</dbReference>
<reference evidence="19" key="1">
    <citation type="submission" date="2020-11" db="EMBL/GenBank/DDBJ databases">
        <authorList>
            <person name="Tran Van P."/>
        </authorList>
    </citation>
    <scope>NUCLEOTIDE SEQUENCE</scope>
</reference>
<keyword evidence="12 14" id="KW-0560">Oxidoreductase</keyword>